<dbReference type="PATRIC" id="fig|319652.3.peg.1074"/>
<dbReference type="Gene3D" id="3.40.30.10">
    <property type="entry name" value="Glutaredoxin"/>
    <property type="match status" value="1"/>
</dbReference>
<dbReference type="InterPro" id="IPR036249">
    <property type="entry name" value="Thioredoxin-like_sf"/>
</dbReference>
<evidence type="ECO:0000313" key="8">
    <source>
        <dbReference type="EMBL" id="KRN66975.1"/>
    </source>
</evidence>
<dbReference type="PROSITE" id="PS00763">
    <property type="entry name" value="GLUTATHIONE_PEROXID_2"/>
    <property type="match status" value="1"/>
</dbReference>
<dbReference type="PANTHER" id="PTHR11592:SF78">
    <property type="entry name" value="GLUTATHIONE PEROXIDASE"/>
    <property type="match status" value="1"/>
</dbReference>
<evidence type="ECO:0000256" key="6">
    <source>
        <dbReference type="PIRSR" id="PIRSR000303-1"/>
    </source>
</evidence>
<dbReference type="PROSITE" id="PS00460">
    <property type="entry name" value="GLUTATHIONE_PEROXID_1"/>
    <property type="match status" value="1"/>
</dbReference>
<dbReference type="Proteomes" id="UP000051568">
    <property type="component" value="Unassembled WGS sequence"/>
</dbReference>
<comment type="caution">
    <text evidence="8">The sequence shown here is derived from an EMBL/GenBank/DDBJ whole genome shotgun (WGS) entry which is preliminary data.</text>
</comment>
<evidence type="ECO:0000256" key="2">
    <source>
        <dbReference type="ARBA" id="ARBA00006926"/>
    </source>
</evidence>
<dbReference type="CDD" id="cd00340">
    <property type="entry name" value="GSH_Peroxidase"/>
    <property type="match status" value="1"/>
</dbReference>
<dbReference type="InterPro" id="IPR000889">
    <property type="entry name" value="Glutathione_peroxidase"/>
</dbReference>
<dbReference type="GO" id="GO:0034599">
    <property type="term" value="P:cellular response to oxidative stress"/>
    <property type="evidence" value="ECO:0007669"/>
    <property type="project" value="TreeGrafter"/>
</dbReference>
<comment type="catalytic activity">
    <reaction evidence="1">
        <text>2 glutathione + H2O2 = glutathione disulfide + 2 H2O</text>
        <dbReference type="Rhea" id="RHEA:16833"/>
        <dbReference type="ChEBI" id="CHEBI:15377"/>
        <dbReference type="ChEBI" id="CHEBI:16240"/>
        <dbReference type="ChEBI" id="CHEBI:57925"/>
        <dbReference type="ChEBI" id="CHEBI:58297"/>
        <dbReference type="EC" id="1.11.1.9"/>
    </reaction>
</comment>
<feature type="active site" evidence="6">
    <location>
        <position position="35"/>
    </location>
</feature>
<evidence type="ECO:0000256" key="5">
    <source>
        <dbReference type="ARBA" id="ARBA00069346"/>
    </source>
</evidence>
<dbReference type="RefSeq" id="WP_057749729.1">
    <property type="nucleotide sequence ID" value="NZ_BJVH01000004.1"/>
</dbReference>
<organism evidence="8 9">
    <name type="scientific">Pediococcus cellicola</name>
    <dbReference type="NCBI Taxonomy" id="319652"/>
    <lineage>
        <taxon>Bacteria</taxon>
        <taxon>Bacillati</taxon>
        <taxon>Bacillota</taxon>
        <taxon>Bacilli</taxon>
        <taxon>Lactobacillales</taxon>
        <taxon>Lactobacillaceae</taxon>
        <taxon>Pediococcus</taxon>
    </lineage>
</organism>
<comment type="similarity">
    <text evidence="2 7">Belongs to the glutathione peroxidase family.</text>
</comment>
<evidence type="ECO:0000256" key="7">
    <source>
        <dbReference type="RuleBase" id="RU000499"/>
    </source>
</evidence>
<dbReference type="FunFam" id="3.40.30.10:FF:000010">
    <property type="entry name" value="Glutathione peroxidase"/>
    <property type="match status" value="1"/>
</dbReference>
<name>A0A0R2IPL3_9LACO</name>
<proteinExistence type="inferred from homology"/>
<dbReference type="InterPro" id="IPR029760">
    <property type="entry name" value="GPX_CS"/>
</dbReference>
<sequence length="161" mass="18066">MSIYDYTVTLENGESYSLSKYRGHPMIIVNTATKCGFAPQFKQLEQLYQTYADQGLMILGFPSNQFKQEVSTSQEAAAACRTTYGVSFPMHTIADVNGKDALPLFTYLTKEAPGTLGVSIKWNFTKFLVDRDGNVVKRYAPKTNPLKMTNEIESVLQKQVK</sequence>
<evidence type="ECO:0000256" key="4">
    <source>
        <dbReference type="ARBA" id="ARBA00023002"/>
    </source>
</evidence>
<dbReference type="PROSITE" id="PS51355">
    <property type="entry name" value="GLUTATHIONE_PEROXID_3"/>
    <property type="match status" value="1"/>
</dbReference>
<dbReference type="Pfam" id="PF00255">
    <property type="entry name" value="GSHPx"/>
    <property type="match status" value="1"/>
</dbReference>
<dbReference type="GO" id="GO:0004602">
    <property type="term" value="F:glutathione peroxidase activity"/>
    <property type="evidence" value="ECO:0007669"/>
    <property type="project" value="UniProtKB-EC"/>
</dbReference>
<keyword evidence="9" id="KW-1185">Reference proteome</keyword>
<dbReference type="PANTHER" id="PTHR11592">
    <property type="entry name" value="GLUTATHIONE PEROXIDASE"/>
    <property type="match status" value="1"/>
</dbReference>
<evidence type="ECO:0000256" key="3">
    <source>
        <dbReference type="ARBA" id="ARBA00022559"/>
    </source>
</evidence>
<evidence type="ECO:0000313" key="9">
    <source>
        <dbReference type="Proteomes" id="UP000051568"/>
    </source>
</evidence>
<evidence type="ECO:0000256" key="1">
    <source>
        <dbReference type="ARBA" id="ARBA00000217"/>
    </source>
</evidence>
<dbReference type="STRING" id="319652.IV80_GL001065"/>
<gene>
    <name evidence="8" type="ORF">IV80_GL001065</name>
</gene>
<dbReference type="SUPFAM" id="SSF52833">
    <property type="entry name" value="Thioredoxin-like"/>
    <property type="match status" value="1"/>
</dbReference>
<dbReference type="AlphaFoldDB" id="A0A0R2IPL3"/>
<dbReference type="PIRSF" id="PIRSF000303">
    <property type="entry name" value="Glutathion_perox"/>
    <property type="match status" value="1"/>
</dbReference>
<dbReference type="OrthoDB" id="9789406at2"/>
<dbReference type="InterPro" id="IPR029759">
    <property type="entry name" value="GPX_AS"/>
</dbReference>
<keyword evidence="4 7" id="KW-0560">Oxidoreductase</keyword>
<reference evidence="8 9" key="1">
    <citation type="journal article" date="2015" name="Genome Announc.">
        <title>Expanding the biotechnology potential of lactobacilli through comparative genomics of 213 strains and associated genera.</title>
        <authorList>
            <person name="Sun Z."/>
            <person name="Harris H.M."/>
            <person name="McCann A."/>
            <person name="Guo C."/>
            <person name="Argimon S."/>
            <person name="Zhang W."/>
            <person name="Yang X."/>
            <person name="Jeffery I.B."/>
            <person name="Cooney J.C."/>
            <person name="Kagawa T.F."/>
            <person name="Liu W."/>
            <person name="Song Y."/>
            <person name="Salvetti E."/>
            <person name="Wrobel A."/>
            <person name="Rasinkangas P."/>
            <person name="Parkhill J."/>
            <person name="Rea M.C."/>
            <person name="O'Sullivan O."/>
            <person name="Ritari J."/>
            <person name="Douillard F.P."/>
            <person name="Paul Ross R."/>
            <person name="Yang R."/>
            <person name="Briner A.E."/>
            <person name="Felis G.E."/>
            <person name="de Vos W.M."/>
            <person name="Barrangou R."/>
            <person name="Klaenhammer T.R."/>
            <person name="Caufield P.W."/>
            <person name="Cui Y."/>
            <person name="Zhang H."/>
            <person name="O'Toole P.W."/>
        </authorList>
    </citation>
    <scope>NUCLEOTIDE SEQUENCE [LARGE SCALE GENOMIC DNA]</scope>
    <source>
        <strain evidence="8 9">DSM 17757</strain>
    </source>
</reference>
<keyword evidence="3 7" id="KW-0575">Peroxidase</keyword>
<protein>
    <recommendedName>
        <fullName evidence="5 7">Glutathione peroxidase</fullName>
    </recommendedName>
</protein>
<dbReference type="EMBL" id="JQBR01000003">
    <property type="protein sequence ID" value="KRN66975.1"/>
    <property type="molecule type" value="Genomic_DNA"/>
</dbReference>
<accession>A0A0R2IPL3</accession>
<dbReference type="PRINTS" id="PR01011">
    <property type="entry name" value="GLUTPROXDASE"/>
</dbReference>